<accession>A0A511VBB6</accession>
<dbReference type="Pfam" id="PF02133">
    <property type="entry name" value="Transp_cyt_pur"/>
    <property type="match status" value="1"/>
</dbReference>
<organism evidence="9 10">
    <name type="scientific">Aneurinibacillus danicus</name>
    <dbReference type="NCBI Taxonomy" id="267746"/>
    <lineage>
        <taxon>Bacteria</taxon>
        <taxon>Bacillati</taxon>
        <taxon>Bacillota</taxon>
        <taxon>Bacilli</taxon>
        <taxon>Bacillales</taxon>
        <taxon>Paenibacillaceae</taxon>
        <taxon>Aneurinibacillus group</taxon>
        <taxon>Aneurinibacillus</taxon>
    </lineage>
</organism>
<feature type="transmembrane region" description="Helical" evidence="8">
    <location>
        <begin position="234"/>
        <end position="262"/>
    </location>
</feature>
<dbReference type="OrthoDB" id="9787279at2"/>
<feature type="transmembrane region" description="Helical" evidence="8">
    <location>
        <begin position="347"/>
        <end position="368"/>
    </location>
</feature>
<dbReference type="PANTHER" id="PTHR30569">
    <property type="entry name" value="CYTOSINE TRANSPORTER CODB"/>
    <property type="match status" value="1"/>
</dbReference>
<comment type="caution">
    <text evidence="9">The sequence shown here is derived from an EMBL/GenBank/DDBJ whole genome shotgun (WGS) entry which is preliminary data.</text>
</comment>
<comment type="similarity">
    <text evidence="2 7">Belongs to the purine-cytosine permease (2.A.39) family.</text>
</comment>
<feature type="transmembrane region" description="Helical" evidence="8">
    <location>
        <begin position="388"/>
        <end position="411"/>
    </location>
</feature>
<protein>
    <submittedName>
        <fullName evidence="9">Cytosine permease</fullName>
    </submittedName>
</protein>
<dbReference type="AlphaFoldDB" id="A0A511VBB6"/>
<comment type="subcellular location">
    <subcellularLocation>
        <location evidence="1">Membrane</location>
        <topology evidence="1">Multi-pass membrane protein</topology>
    </subcellularLocation>
</comment>
<evidence type="ECO:0000256" key="6">
    <source>
        <dbReference type="ARBA" id="ARBA00023136"/>
    </source>
</evidence>
<reference evidence="9 10" key="1">
    <citation type="submission" date="2019-07" db="EMBL/GenBank/DDBJ databases">
        <title>Whole genome shotgun sequence of Aneurinibacillus danicus NBRC 102444.</title>
        <authorList>
            <person name="Hosoyama A."/>
            <person name="Uohara A."/>
            <person name="Ohji S."/>
            <person name="Ichikawa N."/>
        </authorList>
    </citation>
    <scope>NUCLEOTIDE SEQUENCE [LARGE SCALE GENOMIC DNA]</scope>
    <source>
        <strain evidence="9 10">NBRC 102444</strain>
    </source>
</reference>
<evidence type="ECO:0000256" key="7">
    <source>
        <dbReference type="PIRNR" id="PIRNR002744"/>
    </source>
</evidence>
<dbReference type="GO" id="GO:0005886">
    <property type="term" value="C:plasma membrane"/>
    <property type="evidence" value="ECO:0007669"/>
    <property type="project" value="TreeGrafter"/>
</dbReference>
<evidence type="ECO:0000256" key="3">
    <source>
        <dbReference type="ARBA" id="ARBA00022448"/>
    </source>
</evidence>
<dbReference type="GO" id="GO:0015209">
    <property type="term" value="F:cytosine transmembrane transporter activity"/>
    <property type="evidence" value="ECO:0007669"/>
    <property type="project" value="InterPro"/>
</dbReference>
<evidence type="ECO:0000313" key="10">
    <source>
        <dbReference type="Proteomes" id="UP000321157"/>
    </source>
</evidence>
<dbReference type="InterPro" id="IPR030191">
    <property type="entry name" value="CodB"/>
</dbReference>
<proteinExistence type="inferred from homology"/>
<dbReference type="PIRSF" id="PIRSF002744">
    <property type="entry name" value="Pur-cyt_permease"/>
    <property type="match status" value="1"/>
</dbReference>
<dbReference type="InterPro" id="IPR001248">
    <property type="entry name" value="Pur-cyt_permease"/>
</dbReference>
<feature type="transmembrane region" description="Helical" evidence="8">
    <location>
        <begin position="282"/>
        <end position="302"/>
    </location>
</feature>
<dbReference type="RefSeq" id="WP_146811149.1">
    <property type="nucleotide sequence ID" value="NZ_BJXX01000143.1"/>
</dbReference>
<evidence type="ECO:0000256" key="2">
    <source>
        <dbReference type="ARBA" id="ARBA00008974"/>
    </source>
</evidence>
<evidence type="ECO:0000256" key="5">
    <source>
        <dbReference type="ARBA" id="ARBA00022989"/>
    </source>
</evidence>
<evidence type="ECO:0000256" key="1">
    <source>
        <dbReference type="ARBA" id="ARBA00004141"/>
    </source>
</evidence>
<dbReference type="Gene3D" id="1.10.4160.10">
    <property type="entry name" value="Hydantoin permease"/>
    <property type="match status" value="1"/>
</dbReference>
<feature type="transmembrane region" description="Helical" evidence="8">
    <location>
        <begin position="417"/>
        <end position="435"/>
    </location>
</feature>
<dbReference type="Proteomes" id="UP000321157">
    <property type="component" value="Unassembled WGS sequence"/>
</dbReference>
<keyword evidence="5 8" id="KW-1133">Transmembrane helix</keyword>
<feature type="transmembrane region" description="Helical" evidence="8">
    <location>
        <begin position="128"/>
        <end position="154"/>
    </location>
</feature>
<feature type="transmembrane region" description="Helical" evidence="8">
    <location>
        <begin position="55"/>
        <end position="78"/>
    </location>
</feature>
<feature type="transmembrane region" description="Helical" evidence="8">
    <location>
        <begin position="166"/>
        <end position="184"/>
    </location>
</feature>
<dbReference type="InterPro" id="IPR026030">
    <property type="entry name" value="Pur-cyt_permease_Fcy2/21/22"/>
</dbReference>
<gene>
    <name evidence="9" type="ORF">ADA01nite_30810</name>
</gene>
<feature type="transmembrane region" description="Helical" evidence="8">
    <location>
        <begin position="99"/>
        <end position="116"/>
    </location>
</feature>
<name>A0A511VBB6_9BACL</name>
<keyword evidence="10" id="KW-1185">Reference proteome</keyword>
<feature type="transmembrane region" description="Helical" evidence="8">
    <location>
        <begin position="29"/>
        <end position="49"/>
    </location>
</feature>
<sequence>MSNSTETISHDSMSPISANERTMSLFSTFFLWLGSNVVVTTVFTGMLFVPDMTYSTALIVIILGTLLGTIPLILMGNIGTRTGLSTMALARGAFGQRGAVLPTAVNTIVLIGWSWIQAYMGALSLNEAISYLTGYSNINLFTILTEALVVLMAMYGHRVIETTEKFIVSFMVVLVVIVFGYMFITFDVGNLIRMTVMDNPSITVSAAFDIVIATVFSWMLMVSDHNRYCKTEKVGMVGTYLGFSVSTIIAMVLGATVSGFSVLNHITRTYDPTVLIGHFNPVFGFAAALVIFISVLSTNTMVLYSATMSYLAIFKQHHFKKIVLILGVICIFGALLKDWLLTNFQGFLLMIGSLFIPVVAIMLIDYYILKRKHYDASEIISGENKLYWYSNGINYVAYISFIIGAVFAYYFSYVHPISGTTILTFLLTCVVYAGLMKVARKAVVPEENKESEAV</sequence>
<keyword evidence="3 7" id="KW-0813">Transport</keyword>
<feature type="transmembrane region" description="Helical" evidence="8">
    <location>
        <begin position="204"/>
        <end position="222"/>
    </location>
</feature>
<evidence type="ECO:0000256" key="8">
    <source>
        <dbReference type="SAM" id="Phobius"/>
    </source>
</evidence>
<dbReference type="PANTHER" id="PTHR30569:SF0">
    <property type="entry name" value="CYTOSINE PERMEASE"/>
    <property type="match status" value="1"/>
</dbReference>
<dbReference type="EMBL" id="BJXX01000143">
    <property type="protein sequence ID" value="GEN35621.1"/>
    <property type="molecule type" value="Genomic_DNA"/>
</dbReference>
<keyword evidence="4 8" id="KW-0812">Transmembrane</keyword>
<keyword evidence="6 7" id="KW-0472">Membrane</keyword>
<evidence type="ECO:0000256" key="4">
    <source>
        <dbReference type="ARBA" id="ARBA00022692"/>
    </source>
</evidence>
<feature type="transmembrane region" description="Helical" evidence="8">
    <location>
        <begin position="322"/>
        <end position="341"/>
    </location>
</feature>
<evidence type="ECO:0000313" key="9">
    <source>
        <dbReference type="EMBL" id="GEN35621.1"/>
    </source>
</evidence>